<feature type="non-terminal residue" evidence="2">
    <location>
        <position position="1"/>
    </location>
</feature>
<dbReference type="EMBL" id="GBHO01002238">
    <property type="protein sequence ID" value="JAG41366.1"/>
    <property type="molecule type" value="Transcribed_RNA"/>
</dbReference>
<sequence>DLADMLVYKVVFCVLLVASAEVKAFKELFEAGRNVVKGSVKLGASTVSKGIALGNSALQKGTSLVSTGIEKGALAKHFVVGAGTAVAGHALAVGSGIFVNTTGKVDSATQSIPVLGSLIKAGNDRIRQTVSSVNKVGQTFINGVDSVSDASLALANKATQIGAGIVSNSAKFGAAVGQATVALGTSVIQTGVDNAFTLGKNIANQVSSGQFNVSALKNNMTVGSKWILNDNSKMALTNLIPVLNSTFTSYSKANT</sequence>
<evidence type="ECO:0000256" key="1">
    <source>
        <dbReference type="SAM" id="SignalP"/>
    </source>
</evidence>
<protein>
    <submittedName>
        <fullName evidence="2">RING finger and CCCH-type zinc finger domain-containing protein 2</fullName>
    </submittedName>
</protein>
<gene>
    <name evidence="2" type="primary">Rc3h2_6</name>
    <name evidence="3" type="synonym">Rc3h2_2</name>
    <name evidence="2" type="ORF">CM83_50510</name>
    <name evidence="3" type="ORF">CM83_50511</name>
</gene>
<accession>A0A0A9ZGZ1</accession>
<evidence type="ECO:0000313" key="2">
    <source>
        <dbReference type="EMBL" id="JAG41365.1"/>
    </source>
</evidence>
<reference evidence="2" key="2">
    <citation type="submission" date="2014-07" db="EMBL/GenBank/DDBJ databases">
        <authorList>
            <person name="Hull J."/>
        </authorList>
    </citation>
    <scope>NUCLEOTIDE SEQUENCE</scope>
</reference>
<feature type="signal peptide" evidence="1">
    <location>
        <begin position="1"/>
        <end position="24"/>
    </location>
</feature>
<feature type="chain" id="PRO_5007390277" evidence="1">
    <location>
        <begin position="25"/>
        <end position="255"/>
    </location>
</feature>
<reference evidence="2" key="1">
    <citation type="journal article" date="2014" name="PLoS ONE">
        <title>Transcriptome-Based Identification of ABC Transporters in the Western Tarnished Plant Bug Lygus hesperus.</title>
        <authorList>
            <person name="Hull J.J."/>
            <person name="Chaney K."/>
            <person name="Geib S.M."/>
            <person name="Fabrick J.A."/>
            <person name="Brent C.S."/>
            <person name="Walsh D."/>
            <person name="Lavine L.C."/>
        </authorList>
    </citation>
    <scope>NUCLEOTIDE SEQUENCE</scope>
</reference>
<name>A0A0A9ZGZ1_LYGHE</name>
<dbReference type="EMBL" id="GBHO01002239">
    <property type="protein sequence ID" value="JAG41365.1"/>
    <property type="molecule type" value="Transcribed_RNA"/>
</dbReference>
<keyword evidence="1" id="KW-0732">Signal</keyword>
<evidence type="ECO:0000313" key="3">
    <source>
        <dbReference type="EMBL" id="JAG41366.1"/>
    </source>
</evidence>
<dbReference type="AlphaFoldDB" id="A0A0A9ZGZ1"/>
<proteinExistence type="predicted"/>
<organism evidence="2">
    <name type="scientific">Lygus hesperus</name>
    <name type="common">Western plant bug</name>
    <dbReference type="NCBI Taxonomy" id="30085"/>
    <lineage>
        <taxon>Eukaryota</taxon>
        <taxon>Metazoa</taxon>
        <taxon>Ecdysozoa</taxon>
        <taxon>Arthropoda</taxon>
        <taxon>Hexapoda</taxon>
        <taxon>Insecta</taxon>
        <taxon>Pterygota</taxon>
        <taxon>Neoptera</taxon>
        <taxon>Paraneoptera</taxon>
        <taxon>Hemiptera</taxon>
        <taxon>Heteroptera</taxon>
        <taxon>Panheteroptera</taxon>
        <taxon>Cimicomorpha</taxon>
        <taxon>Miridae</taxon>
        <taxon>Mirini</taxon>
        <taxon>Lygus</taxon>
    </lineage>
</organism>